<dbReference type="OrthoDB" id="9816296at2"/>
<evidence type="ECO:0000256" key="4">
    <source>
        <dbReference type="PROSITE-ProRule" id="PRU00335"/>
    </source>
</evidence>
<gene>
    <name evidence="6" type="ORF">B0H94_11527</name>
</gene>
<keyword evidence="2 4" id="KW-0238">DNA-binding</keyword>
<dbReference type="GO" id="GO:0003677">
    <property type="term" value="F:DNA binding"/>
    <property type="evidence" value="ECO:0007669"/>
    <property type="project" value="UniProtKB-UniRule"/>
</dbReference>
<dbReference type="PANTHER" id="PTHR47506:SF6">
    <property type="entry name" value="HTH-TYPE TRANSCRIPTIONAL REPRESSOR NEMR"/>
    <property type="match status" value="1"/>
</dbReference>
<sequence>MPKRVDYEERKDQIIEAMFRIIYQHGFEKTTLREIAKEAGLSLGSVQHIFPKQQDIYIFAMDVIYYRFQQRMEEAAQADKGGFEYAVGMIKQIVQVNSEEERIENDIWLKFSIMATMNPAYQGTKTAFRDVNYNFAKKILRELSERGFANPFNDIEESARSLTIFMHGLVFESVIYPDLYHDQVIEDEIRKYLKNMSR</sequence>
<name>A0A2P8H863_9BACI</name>
<dbReference type="InterPro" id="IPR009057">
    <property type="entry name" value="Homeodomain-like_sf"/>
</dbReference>
<comment type="caution">
    <text evidence="6">The sequence shown here is derived from an EMBL/GenBank/DDBJ whole genome shotgun (WGS) entry which is preliminary data.</text>
</comment>
<dbReference type="AlphaFoldDB" id="A0A2P8H863"/>
<dbReference type="RefSeq" id="WP_106589708.1">
    <property type="nucleotide sequence ID" value="NZ_PYAV01000015.1"/>
</dbReference>
<evidence type="ECO:0000313" key="7">
    <source>
        <dbReference type="Proteomes" id="UP000242310"/>
    </source>
</evidence>
<dbReference type="Gene3D" id="1.10.357.10">
    <property type="entry name" value="Tetracycline Repressor, domain 2"/>
    <property type="match status" value="1"/>
</dbReference>
<dbReference type="InterPro" id="IPR036271">
    <property type="entry name" value="Tet_transcr_reg_TetR-rel_C_sf"/>
</dbReference>
<dbReference type="Pfam" id="PF00440">
    <property type="entry name" value="TetR_N"/>
    <property type="match status" value="1"/>
</dbReference>
<reference evidence="6 7" key="1">
    <citation type="submission" date="2018-03" db="EMBL/GenBank/DDBJ databases">
        <title>Genomic Encyclopedia of Type Strains, Phase III (KMG-III): the genomes of soil and plant-associated and newly described type strains.</title>
        <authorList>
            <person name="Whitman W."/>
        </authorList>
    </citation>
    <scope>NUCLEOTIDE SEQUENCE [LARGE SCALE GENOMIC DNA]</scope>
    <source>
        <strain evidence="6 7">CGMCC 1.07653</strain>
    </source>
</reference>
<dbReference type="PROSITE" id="PS50977">
    <property type="entry name" value="HTH_TETR_2"/>
    <property type="match status" value="1"/>
</dbReference>
<evidence type="ECO:0000313" key="6">
    <source>
        <dbReference type="EMBL" id="PSL42423.1"/>
    </source>
</evidence>
<evidence type="ECO:0000256" key="1">
    <source>
        <dbReference type="ARBA" id="ARBA00023015"/>
    </source>
</evidence>
<keyword evidence="3" id="KW-0804">Transcription</keyword>
<dbReference type="PANTHER" id="PTHR47506">
    <property type="entry name" value="TRANSCRIPTIONAL REGULATORY PROTEIN"/>
    <property type="match status" value="1"/>
</dbReference>
<accession>A0A2P8H863</accession>
<dbReference type="InterPro" id="IPR001647">
    <property type="entry name" value="HTH_TetR"/>
</dbReference>
<keyword evidence="1" id="KW-0805">Transcription regulation</keyword>
<evidence type="ECO:0000256" key="3">
    <source>
        <dbReference type="ARBA" id="ARBA00023163"/>
    </source>
</evidence>
<keyword evidence="7" id="KW-1185">Reference proteome</keyword>
<organism evidence="6 7">
    <name type="scientific">Salsuginibacillus halophilus</name>
    <dbReference type="NCBI Taxonomy" id="517424"/>
    <lineage>
        <taxon>Bacteria</taxon>
        <taxon>Bacillati</taxon>
        <taxon>Bacillota</taxon>
        <taxon>Bacilli</taxon>
        <taxon>Bacillales</taxon>
        <taxon>Bacillaceae</taxon>
        <taxon>Salsuginibacillus</taxon>
    </lineage>
</organism>
<feature type="DNA-binding region" description="H-T-H motif" evidence="4">
    <location>
        <begin position="31"/>
        <end position="50"/>
    </location>
</feature>
<evidence type="ECO:0000259" key="5">
    <source>
        <dbReference type="PROSITE" id="PS50977"/>
    </source>
</evidence>
<proteinExistence type="predicted"/>
<dbReference type="SUPFAM" id="SSF46689">
    <property type="entry name" value="Homeodomain-like"/>
    <property type="match status" value="1"/>
</dbReference>
<dbReference type="EMBL" id="PYAV01000015">
    <property type="protein sequence ID" value="PSL42423.1"/>
    <property type="molecule type" value="Genomic_DNA"/>
</dbReference>
<protein>
    <submittedName>
        <fullName evidence="6">TetR family transcriptional regulator</fullName>
    </submittedName>
</protein>
<dbReference type="SUPFAM" id="SSF48498">
    <property type="entry name" value="Tetracyclin repressor-like, C-terminal domain"/>
    <property type="match status" value="1"/>
</dbReference>
<evidence type="ECO:0000256" key="2">
    <source>
        <dbReference type="ARBA" id="ARBA00023125"/>
    </source>
</evidence>
<feature type="domain" description="HTH tetR-type" evidence="5">
    <location>
        <begin position="8"/>
        <end position="68"/>
    </location>
</feature>
<dbReference type="Proteomes" id="UP000242310">
    <property type="component" value="Unassembled WGS sequence"/>
</dbReference>